<dbReference type="EMBL" id="LLXJ01003103">
    <property type="protein sequence ID" value="PKB97587.1"/>
    <property type="molecule type" value="Genomic_DNA"/>
</dbReference>
<dbReference type="AlphaFoldDB" id="A0A2N0NSP5"/>
<proteinExistence type="predicted"/>
<gene>
    <name evidence="1" type="ORF">RhiirA5_432855</name>
</gene>
<reference evidence="1 2" key="2">
    <citation type="submission" date="2017-09" db="EMBL/GenBank/DDBJ databases">
        <title>Extensive intraspecific genome diversity in a model arbuscular mycorrhizal fungus.</title>
        <authorList>
            <person name="Chen E.C."/>
            <person name="Morin E."/>
            <person name="Beaudet D."/>
            <person name="Noel J."/>
            <person name="Ndikumana S."/>
            <person name="Charron P."/>
            <person name="St-Onge C."/>
            <person name="Giorgi J."/>
            <person name="Grigoriev I.V."/>
            <person name="Roux C."/>
            <person name="Martin F.M."/>
            <person name="Corradi N."/>
        </authorList>
    </citation>
    <scope>NUCLEOTIDE SEQUENCE [LARGE SCALE GENOMIC DNA]</scope>
    <source>
        <strain evidence="1 2">A5</strain>
    </source>
</reference>
<protein>
    <submittedName>
        <fullName evidence="1">Uncharacterized protein</fullName>
    </submittedName>
</protein>
<sequence>MKATNLLKNKGILFLEQLLEANRMKLMKWKHICVENECNSSGIFNEDVKINKNEIITWNENYNTLGVFTKNVIEIEIEISYRIFNLNMLVRLKFYTKSQSQSQSRFL</sequence>
<evidence type="ECO:0000313" key="2">
    <source>
        <dbReference type="Proteomes" id="UP000232722"/>
    </source>
</evidence>
<organism evidence="1 2">
    <name type="scientific">Rhizophagus irregularis</name>
    <dbReference type="NCBI Taxonomy" id="588596"/>
    <lineage>
        <taxon>Eukaryota</taxon>
        <taxon>Fungi</taxon>
        <taxon>Fungi incertae sedis</taxon>
        <taxon>Mucoromycota</taxon>
        <taxon>Glomeromycotina</taxon>
        <taxon>Glomeromycetes</taxon>
        <taxon>Glomerales</taxon>
        <taxon>Glomeraceae</taxon>
        <taxon>Rhizophagus</taxon>
    </lineage>
</organism>
<comment type="caution">
    <text evidence="1">The sequence shown here is derived from an EMBL/GenBank/DDBJ whole genome shotgun (WGS) entry which is preliminary data.</text>
</comment>
<accession>A0A2N0NSP5</accession>
<reference evidence="1 2" key="1">
    <citation type="submission" date="2016-04" db="EMBL/GenBank/DDBJ databases">
        <title>Genome analyses suggest a sexual origin of heterokaryosis in a supposedly ancient asexual fungus.</title>
        <authorList>
            <person name="Ropars J."/>
            <person name="Sedzielewska K."/>
            <person name="Noel J."/>
            <person name="Charron P."/>
            <person name="Farinelli L."/>
            <person name="Marton T."/>
            <person name="Kruger M."/>
            <person name="Pelin A."/>
            <person name="Brachmann A."/>
            <person name="Corradi N."/>
        </authorList>
    </citation>
    <scope>NUCLEOTIDE SEQUENCE [LARGE SCALE GENOMIC DNA]</scope>
    <source>
        <strain evidence="1 2">A5</strain>
    </source>
</reference>
<dbReference type="Proteomes" id="UP000232722">
    <property type="component" value="Unassembled WGS sequence"/>
</dbReference>
<evidence type="ECO:0000313" key="1">
    <source>
        <dbReference type="EMBL" id="PKB97587.1"/>
    </source>
</evidence>
<name>A0A2N0NSP5_9GLOM</name>